<sequence>MEADLTIRKKTRFCKEEFQRCLKIQDLAADDWLEQKSAEFNWWVSGLNADKIGPGSLDSRLMLRPDVRDVVADLLDGLITALSKCEDIAEEDIAEVDSLEEPFSSSQYLTANGLNRTPSPWSDMSDGTGTEANCSTKDENDDAVGDLYREQKFYIETNIEILIRIHAAIKKSGLKFRNQRADDALKRAEERYQLEKSHLGEHEALYGSDSSIGEHERFRRFLTRLVLQNGYKEQLLRSIESNIQRFITEHGSEIDDNPYLNCQRKLLLVLRAWLYDPSRLTPIQRRLINANVVRRNRLIHAGNARKAQSATKQDEPQLPHRLPITKEETQQSQVEERKLDQSGQMPATKPSYTPPVPAPTSKKSFVSQTATGLASNFSLTTALVPTKKTKSAATKMSARVATIDYPKCPAKKGPLPCPYCPSILSHAYTERNKWRAHVAQDLCAYVCIFEDCKSPDDMYTSTYEWMSHMARDHSATEWVCTECSKQDPPTVENASIHFFDDSLDLEAHILSLHPEIHESEVNLMVDAGKRPVGIQRVACPLCRPGLVSNPSEEEDGTAFHPESLVEEIGLVHLEEDEHIATHIHEFSLQAFPWPSETKVQDKSGMSISHSTASTRQEITFQGSGDADPIFEIQNYLHNHVEDGGDPFPKRLIIAVDFGTTYSAVSYVEVPQGHASGSVDPRSIRSIENYPQNYHPYKSSMYIKVPTEVIYPLDRHFRDHFNLDSSEGRWKTGDSIGSVTDEDDDIAMFSDVLKKFRWGYQVHEVWNRPSTHSNTTNQPLSRFKLLLDNSEMTESVRRGVTDTISTLKKENVIQRPLHVIADFLTYLLGYTQSELLRQGFDDSYEREMVLCVPTMWTQKACRDMQACLAVAMKRANFTRTDLQNKSIDNLFIVSEPEAAAAHMLSTSAEIKAGDCFVLLDAGGGIVDANTYRVSRELPLRLETEIVAPGGGLHGSSYLNEDFRAYLEDLLAEETYLDDGIDTIHGLVERITFEDFEIMIKPGFDYRMTTSSREIYIRGLRDNPAKGFRNECIYIPSLKIREIFFKQLDAIVEILESQLEGARKEGCTVGKVVLVGGFGTSNSLRERIRGFLEEYGREHNCRVTLMEPQQGTPMNSVASGAVLRALNKENGPERIARLSYGILRTEPFGQFLEHAGLKPSYDHHDGMPYIKDTIDWVLKLVSRYVEALHLLQNQLKHREREFHQYGSVSPSPAAIHSTSGLSAPLSAKRYSTYQTARQNRIIAKLIPITKVSLRILMEYISNWILEGAEYVGEIEVDFSSLRDQLVPIEPIVDNYQQNVGEKHYRIDFMVAIRVVDRNLECFAIHDQNVVQKCRINIAPSFRPEVE</sequence>
<feature type="coiled-coil region" evidence="1">
    <location>
        <begin position="171"/>
        <end position="198"/>
    </location>
</feature>
<dbReference type="SUPFAM" id="SSF53067">
    <property type="entry name" value="Actin-like ATPase domain"/>
    <property type="match status" value="2"/>
</dbReference>
<dbReference type="EMBL" id="JABFAI010000070">
    <property type="protein sequence ID" value="KAF4957458.1"/>
    <property type="molecule type" value="Genomic_DNA"/>
</dbReference>
<name>A0A8H4TGG9_9HYPO</name>
<proteinExistence type="predicted"/>
<evidence type="ECO:0000313" key="4">
    <source>
        <dbReference type="Proteomes" id="UP000604273"/>
    </source>
</evidence>
<reference evidence="3" key="1">
    <citation type="journal article" date="2020" name="BMC Genomics">
        <title>Correction to: Identification and distribution of gene clusters required for synthesis of sphingolipid metabolism inhibitors in diverse species of the filamentous fungus Fusarium.</title>
        <authorList>
            <person name="Kim H.S."/>
            <person name="Lohmar J.M."/>
            <person name="Busman M."/>
            <person name="Brown D.W."/>
            <person name="Naumann T.A."/>
            <person name="Divon H.H."/>
            <person name="Lysoe E."/>
            <person name="Uhlig S."/>
            <person name="Proctor R.H."/>
        </authorList>
    </citation>
    <scope>NUCLEOTIDE SEQUENCE</scope>
    <source>
        <strain evidence="3">NRRL 45417</strain>
    </source>
</reference>
<dbReference type="CDD" id="cd10170">
    <property type="entry name" value="ASKHA_NBD_HSP70"/>
    <property type="match status" value="1"/>
</dbReference>
<organism evidence="3 4">
    <name type="scientific">Fusarium gaditjirri</name>
    <dbReference type="NCBI Taxonomy" id="282569"/>
    <lineage>
        <taxon>Eukaryota</taxon>
        <taxon>Fungi</taxon>
        <taxon>Dikarya</taxon>
        <taxon>Ascomycota</taxon>
        <taxon>Pezizomycotina</taxon>
        <taxon>Sordariomycetes</taxon>
        <taxon>Hypocreomycetidae</taxon>
        <taxon>Hypocreales</taxon>
        <taxon>Nectriaceae</taxon>
        <taxon>Fusarium</taxon>
        <taxon>Fusarium nisikadoi species complex</taxon>
    </lineage>
</organism>
<feature type="region of interest" description="Disordered" evidence="2">
    <location>
        <begin position="115"/>
        <end position="138"/>
    </location>
</feature>
<dbReference type="Gene3D" id="3.30.420.40">
    <property type="match status" value="1"/>
</dbReference>
<dbReference type="PANTHER" id="PTHR42749">
    <property type="entry name" value="CELL SHAPE-DETERMINING PROTEIN MREB"/>
    <property type="match status" value="1"/>
</dbReference>
<gene>
    <name evidence="3" type="ORF">FGADI_3094</name>
</gene>
<dbReference type="InterPro" id="IPR043129">
    <property type="entry name" value="ATPase_NBD"/>
</dbReference>
<accession>A0A8H4TGG9</accession>
<evidence type="ECO:0008006" key="5">
    <source>
        <dbReference type="Google" id="ProtNLM"/>
    </source>
</evidence>
<keyword evidence="4" id="KW-1185">Reference proteome</keyword>
<evidence type="ECO:0000256" key="1">
    <source>
        <dbReference type="SAM" id="Coils"/>
    </source>
</evidence>
<evidence type="ECO:0000313" key="3">
    <source>
        <dbReference type="EMBL" id="KAF4957458.1"/>
    </source>
</evidence>
<feature type="compositionally biased region" description="Polar residues" evidence="2">
    <location>
        <begin position="115"/>
        <end position="135"/>
    </location>
</feature>
<protein>
    <recommendedName>
        <fullName evidence="5">Hsp70 protein</fullName>
    </recommendedName>
</protein>
<reference evidence="3" key="2">
    <citation type="submission" date="2020-05" db="EMBL/GenBank/DDBJ databases">
        <authorList>
            <person name="Kim H.-S."/>
            <person name="Proctor R.H."/>
            <person name="Brown D.W."/>
        </authorList>
    </citation>
    <scope>NUCLEOTIDE SEQUENCE</scope>
    <source>
        <strain evidence="3">NRRL 45417</strain>
    </source>
</reference>
<feature type="region of interest" description="Disordered" evidence="2">
    <location>
        <begin position="303"/>
        <end position="363"/>
    </location>
</feature>
<comment type="caution">
    <text evidence="3">The sequence shown here is derived from an EMBL/GenBank/DDBJ whole genome shotgun (WGS) entry which is preliminary data.</text>
</comment>
<dbReference type="Proteomes" id="UP000604273">
    <property type="component" value="Unassembled WGS sequence"/>
</dbReference>
<evidence type="ECO:0000256" key="2">
    <source>
        <dbReference type="SAM" id="MobiDB-lite"/>
    </source>
</evidence>
<dbReference type="PANTHER" id="PTHR42749:SF8">
    <property type="entry name" value="HSP70 FAMILY PROTEIN (AFU_ORTHOLOGUE AFUA_3G13740)"/>
    <property type="match status" value="1"/>
</dbReference>
<keyword evidence="1" id="KW-0175">Coiled coil</keyword>
<dbReference type="OrthoDB" id="2963168at2759"/>
<feature type="compositionally biased region" description="Basic and acidic residues" evidence="2">
    <location>
        <begin position="312"/>
        <end position="340"/>
    </location>
</feature>